<evidence type="ECO:0000313" key="10">
    <source>
        <dbReference type="EMBL" id="MBU3078519.1"/>
    </source>
</evidence>
<protein>
    <submittedName>
        <fullName evidence="10">Efflux RND transporter periplasmic adaptor subunit</fullName>
    </submittedName>
</protein>
<feature type="region of interest" description="Disordered" evidence="5">
    <location>
        <begin position="445"/>
        <end position="475"/>
    </location>
</feature>
<feature type="domain" description="Multidrug resistance protein MdtA-like barrel-sandwich hybrid" evidence="8">
    <location>
        <begin position="82"/>
        <end position="239"/>
    </location>
</feature>
<comment type="subcellular location">
    <subcellularLocation>
        <location evidence="1">Cell envelope</location>
    </subcellularLocation>
</comment>
<dbReference type="PANTHER" id="PTHR32347:SF14">
    <property type="entry name" value="EFFLUX SYSTEM COMPONENT YKNX-RELATED"/>
    <property type="match status" value="1"/>
</dbReference>
<comment type="caution">
    <text evidence="10">The sequence shown here is derived from an EMBL/GenBank/DDBJ whole genome shotgun (WGS) entry which is preliminary data.</text>
</comment>
<feature type="domain" description="CusB-like beta-barrel" evidence="9">
    <location>
        <begin position="251"/>
        <end position="294"/>
    </location>
</feature>
<dbReference type="PANTHER" id="PTHR32347">
    <property type="entry name" value="EFFLUX SYSTEM COMPONENT YKNX-RELATED"/>
    <property type="match status" value="1"/>
</dbReference>
<keyword evidence="6" id="KW-0472">Membrane</keyword>
<dbReference type="Pfam" id="PF25954">
    <property type="entry name" value="Beta-barrel_RND_2"/>
    <property type="match status" value="1"/>
</dbReference>
<gene>
    <name evidence="10" type="ORF">KOF26_11620</name>
</gene>
<proteinExistence type="inferred from homology"/>
<feature type="compositionally biased region" description="Gly residues" evidence="5">
    <location>
        <begin position="461"/>
        <end position="475"/>
    </location>
</feature>
<dbReference type="InterPro" id="IPR058624">
    <property type="entry name" value="MdtA-like_HH"/>
</dbReference>
<evidence type="ECO:0000259" key="8">
    <source>
        <dbReference type="Pfam" id="PF25917"/>
    </source>
</evidence>
<evidence type="ECO:0000259" key="7">
    <source>
        <dbReference type="Pfam" id="PF25876"/>
    </source>
</evidence>
<name>A0ABS6BMP5_9SPHN</name>
<dbReference type="NCBIfam" id="TIGR01730">
    <property type="entry name" value="RND_mfp"/>
    <property type="match status" value="1"/>
</dbReference>
<keyword evidence="3 4" id="KW-0175">Coiled coil</keyword>
<dbReference type="Proteomes" id="UP000776276">
    <property type="component" value="Unassembled WGS sequence"/>
</dbReference>
<evidence type="ECO:0000256" key="6">
    <source>
        <dbReference type="SAM" id="Phobius"/>
    </source>
</evidence>
<evidence type="ECO:0000259" key="9">
    <source>
        <dbReference type="Pfam" id="PF25954"/>
    </source>
</evidence>
<evidence type="ECO:0000256" key="5">
    <source>
        <dbReference type="SAM" id="MobiDB-lite"/>
    </source>
</evidence>
<evidence type="ECO:0000256" key="3">
    <source>
        <dbReference type="ARBA" id="ARBA00023054"/>
    </source>
</evidence>
<evidence type="ECO:0000256" key="2">
    <source>
        <dbReference type="ARBA" id="ARBA00009477"/>
    </source>
</evidence>
<dbReference type="EMBL" id="JAHKRT010000005">
    <property type="protein sequence ID" value="MBU3078519.1"/>
    <property type="molecule type" value="Genomic_DNA"/>
</dbReference>
<dbReference type="InterPro" id="IPR058792">
    <property type="entry name" value="Beta-barrel_RND_2"/>
</dbReference>
<dbReference type="InterPro" id="IPR050465">
    <property type="entry name" value="UPF0194_transport"/>
</dbReference>
<dbReference type="InterPro" id="IPR058625">
    <property type="entry name" value="MdtA-like_BSH"/>
</dbReference>
<feature type="domain" description="Multidrug resistance protein MdtA-like alpha-helical hairpin" evidence="7">
    <location>
        <begin position="129"/>
        <end position="196"/>
    </location>
</feature>
<dbReference type="RefSeq" id="WP_216324862.1">
    <property type="nucleotide sequence ID" value="NZ_JAHKRT010000005.1"/>
</dbReference>
<reference evidence="10 11" key="1">
    <citation type="submission" date="2021-06" db="EMBL/GenBank/DDBJ databases">
        <title>Sphingomonas sp. XMGL2, whole genome shotgun sequencing project.</title>
        <authorList>
            <person name="Zhao G."/>
            <person name="Shen L."/>
        </authorList>
    </citation>
    <scope>NUCLEOTIDE SEQUENCE [LARGE SCALE GENOMIC DNA]</scope>
    <source>
        <strain evidence="10 11">XMGL2</strain>
    </source>
</reference>
<sequence>MNDMATTQTDVGLDEFLGRSPPSPVARLLKWGSIAVGVVILLLLLSRCVFGGEGPVRYATEAVERGDLRVTVSATGNLQPTNQVDVGSEQSGLIEQVFVQNNDRVNQGAILARLDTSRLTDTLVQSQAQLASAEAQVAQAQATAQQSRATLNRQEEVYKLSGGKVPSETELDTARADYARAQANVRAAQASVEQAKALVSSNQTNLSKASIKSPVTGVVLSRQVEPGQTVAASFNTPVLFTIAEDLSKMELQVKVDEADVGQVKEGQRATFAVDAYPGRSFPARIIRVDVGANATKAATSTSSSGSSGTSAAATSTVIAYTAVLSVDNPELTLRPGMTATADIITAEKKNVLLVPNAALRFAPAQQGASGGVTSVLIPRGPRRGGAGAGKEATIGRGSVRAIYVVGADGKPQRMEVTVGDTDGAQTEVSGAELRPGMQVITGQLAAGAEQGARRQRNPGSGQQGGNGGGGEGRRP</sequence>
<keyword evidence="11" id="KW-1185">Reference proteome</keyword>
<keyword evidence="6" id="KW-1133">Transmembrane helix</keyword>
<dbReference type="Pfam" id="PF25876">
    <property type="entry name" value="HH_MFP_RND"/>
    <property type="match status" value="1"/>
</dbReference>
<keyword evidence="6" id="KW-0812">Transmembrane</keyword>
<comment type="similarity">
    <text evidence="2">Belongs to the membrane fusion protein (MFP) (TC 8.A.1) family.</text>
</comment>
<evidence type="ECO:0000313" key="11">
    <source>
        <dbReference type="Proteomes" id="UP000776276"/>
    </source>
</evidence>
<accession>A0ABS6BMP5</accession>
<feature type="transmembrane region" description="Helical" evidence="6">
    <location>
        <begin position="28"/>
        <end position="50"/>
    </location>
</feature>
<organism evidence="10 11">
    <name type="scientific">Sphingomonas quercus</name>
    <dbReference type="NCBI Taxonomy" id="2842451"/>
    <lineage>
        <taxon>Bacteria</taxon>
        <taxon>Pseudomonadati</taxon>
        <taxon>Pseudomonadota</taxon>
        <taxon>Alphaproteobacteria</taxon>
        <taxon>Sphingomonadales</taxon>
        <taxon>Sphingomonadaceae</taxon>
        <taxon>Sphingomonas</taxon>
    </lineage>
</organism>
<dbReference type="InterPro" id="IPR006143">
    <property type="entry name" value="RND_pump_MFP"/>
</dbReference>
<dbReference type="Pfam" id="PF25917">
    <property type="entry name" value="BSH_RND"/>
    <property type="match status" value="1"/>
</dbReference>
<evidence type="ECO:0000256" key="1">
    <source>
        <dbReference type="ARBA" id="ARBA00004196"/>
    </source>
</evidence>
<evidence type="ECO:0000256" key="4">
    <source>
        <dbReference type="SAM" id="Coils"/>
    </source>
</evidence>
<feature type="coiled-coil region" evidence="4">
    <location>
        <begin position="123"/>
        <end position="198"/>
    </location>
</feature>